<dbReference type="InterPro" id="IPR025388">
    <property type="entry name" value="Alginate_export_dom"/>
</dbReference>
<keyword evidence="4" id="KW-1185">Reference proteome</keyword>
<evidence type="ECO:0000256" key="1">
    <source>
        <dbReference type="SAM" id="SignalP"/>
    </source>
</evidence>
<feature type="signal peptide" evidence="1">
    <location>
        <begin position="1"/>
        <end position="19"/>
    </location>
</feature>
<feature type="chain" id="PRO_5031257394" description="Alginate export domain-containing protein" evidence="1">
    <location>
        <begin position="20"/>
        <end position="491"/>
    </location>
</feature>
<sequence>MKVNVLCLAALVSSVGAFAQTAPATKPSSTPTFTAVIRERTNVTQWFAATPTSETYAHQDSLLRLSLTQRIRQWDYQLELGQSAELSLPTDAVSAVSAQGQLGLGGTYYAANSNNSNPAAASFRQGFLRYHFKAEHDSVRIGRFEFLDGIETAPKDATLGWLQTNRIAQRLIGNFGFSNGQRSFDGADGKLSGTSWNLTAMAGRATQGVFNMNANPELDVDIQYLAYTRALAKGHVLMRGFGLGYHDGRTGLTKTDNRTAAARALDHKNIRIGTYGGDMIASVPAGHATLDFLVWGAGQSGTWGRLDHSAAAVTTEAGIRVDSLRTMPWLRGGYLRTTGDNNNTDGTHNTFFQVLPTPRTYARFPFYNMMNSTDSFVQLVDKPSKKIEVRTDLHFLKLTAPGDFWYQGGGAYDRKVFGYVGRPGNKVSSFSSVYDISADIVLTKQLALSTYYAHVFGKSAVGAIYTSDRDANYGYFELTYRLQQTAGAHSH</sequence>
<dbReference type="Pfam" id="PF13372">
    <property type="entry name" value="Alginate_exp"/>
    <property type="match status" value="1"/>
</dbReference>
<name>A0A7W7ZF01_9BACT</name>
<protein>
    <recommendedName>
        <fullName evidence="2">Alginate export domain-containing protein</fullName>
    </recommendedName>
</protein>
<reference evidence="3 4" key="1">
    <citation type="submission" date="2020-08" db="EMBL/GenBank/DDBJ databases">
        <title>Genomic Encyclopedia of Type Strains, Phase IV (KMG-V): Genome sequencing to study the core and pangenomes of soil and plant-associated prokaryotes.</title>
        <authorList>
            <person name="Whitman W."/>
        </authorList>
    </citation>
    <scope>NUCLEOTIDE SEQUENCE [LARGE SCALE GENOMIC DNA]</scope>
    <source>
        <strain evidence="3 4">M8UP14</strain>
    </source>
</reference>
<evidence type="ECO:0000313" key="3">
    <source>
        <dbReference type="EMBL" id="MBB5058755.1"/>
    </source>
</evidence>
<evidence type="ECO:0000259" key="2">
    <source>
        <dbReference type="Pfam" id="PF13372"/>
    </source>
</evidence>
<accession>A0A7W7ZF01</accession>
<gene>
    <name evidence="3" type="ORF">HDF16_003469</name>
</gene>
<evidence type="ECO:0000313" key="4">
    <source>
        <dbReference type="Proteomes" id="UP000540989"/>
    </source>
</evidence>
<feature type="domain" description="Alginate export" evidence="2">
    <location>
        <begin position="112"/>
        <end position="456"/>
    </location>
</feature>
<dbReference type="EMBL" id="JACHIP010000004">
    <property type="protein sequence ID" value="MBB5058755.1"/>
    <property type="molecule type" value="Genomic_DNA"/>
</dbReference>
<keyword evidence="1" id="KW-0732">Signal</keyword>
<dbReference type="AlphaFoldDB" id="A0A7W7ZF01"/>
<organism evidence="3 4">
    <name type="scientific">Granulicella aggregans</name>
    <dbReference type="NCBI Taxonomy" id="474949"/>
    <lineage>
        <taxon>Bacteria</taxon>
        <taxon>Pseudomonadati</taxon>
        <taxon>Acidobacteriota</taxon>
        <taxon>Terriglobia</taxon>
        <taxon>Terriglobales</taxon>
        <taxon>Acidobacteriaceae</taxon>
        <taxon>Granulicella</taxon>
    </lineage>
</organism>
<comment type="caution">
    <text evidence="3">The sequence shown here is derived from an EMBL/GenBank/DDBJ whole genome shotgun (WGS) entry which is preliminary data.</text>
</comment>
<dbReference type="Proteomes" id="UP000540989">
    <property type="component" value="Unassembled WGS sequence"/>
</dbReference>
<dbReference type="RefSeq" id="WP_184218920.1">
    <property type="nucleotide sequence ID" value="NZ_JACHIP010000004.1"/>
</dbReference>
<proteinExistence type="predicted"/>